<evidence type="ECO:0000256" key="4">
    <source>
        <dbReference type="ARBA" id="ARBA00022448"/>
    </source>
</evidence>
<dbReference type="Gene3D" id="1.10.3650.10">
    <property type="entry name" value="nitrate reductase domain like"/>
    <property type="match status" value="1"/>
</dbReference>
<dbReference type="GO" id="GO:0030313">
    <property type="term" value="C:cell envelope"/>
    <property type="evidence" value="ECO:0007669"/>
    <property type="project" value="UniProtKB-SubCell"/>
</dbReference>
<organism evidence="12 13">
    <name type="scientific">Cellulosimicrobium composti</name>
    <dbReference type="NCBI Taxonomy" id="2672572"/>
    <lineage>
        <taxon>Bacteria</taxon>
        <taxon>Bacillati</taxon>
        <taxon>Actinomycetota</taxon>
        <taxon>Actinomycetes</taxon>
        <taxon>Micrococcales</taxon>
        <taxon>Promicromonosporaceae</taxon>
        <taxon>Cellulosimicrobium</taxon>
    </lineage>
</organism>
<dbReference type="GO" id="GO:0046872">
    <property type="term" value="F:metal ion binding"/>
    <property type="evidence" value="ECO:0007669"/>
    <property type="project" value="UniProtKB-KW"/>
</dbReference>
<reference evidence="12 13" key="1">
    <citation type="submission" date="2019-11" db="EMBL/GenBank/DDBJ databases">
        <title>Cellulosimicrobium composti sp. nov. isolated from a compost.</title>
        <authorList>
            <person name="Yang Y."/>
        </authorList>
    </citation>
    <scope>NUCLEOTIDE SEQUENCE [LARGE SCALE GENOMIC DNA]</scope>
    <source>
        <strain evidence="12 13">BIT-GX5</strain>
    </source>
</reference>
<dbReference type="GO" id="GO:0009055">
    <property type="term" value="F:electron transfer activity"/>
    <property type="evidence" value="ECO:0007669"/>
    <property type="project" value="TreeGrafter"/>
</dbReference>
<feature type="non-terminal residue" evidence="12">
    <location>
        <position position="1"/>
    </location>
</feature>
<dbReference type="GO" id="GO:0016020">
    <property type="term" value="C:membrane"/>
    <property type="evidence" value="ECO:0007669"/>
    <property type="project" value="TreeGrafter"/>
</dbReference>
<keyword evidence="6" id="KW-0479">Metal-binding</keyword>
<dbReference type="InterPro" id="IPR029263">
    <property type="entry name" value="Nitr_red_bet_C"/>
</dbReference>
<evidence type="ECO:0000256" key="3">
    <source>
        <dbReference type="ARBA" id="ARBA00004196"/>
    </source>
</evidence>
<evidence type="ECO:0000256" key="7">
    <source>
        <dbReference type="ARBA" id="ARBA00022737"/>
    </source>
</evidence>
<evidence type="ECO:0000313" key="12">
    <source>
        <dbReference type="EMBL" id="MTG91067.1"/>
    </source>
</evidence>
<evidence type="ECO:0000256" key="1">
    <source>
        <dbReference type="ARBA" id="ARBA00001927"/>
    </source>
</evidence>
<keyword evidence="4" id="KW-0813">Transport</keyword>
<protein>
    <submittedName>
        <fullName evidence="12">Nitrate reductase subunit beta</fullName>
    </submittedName>
</protein>
<evidence type="ECO:0000256" key="6">
    <source>
        <dbReference type="ARBA" id="ARBA00022723"/>
    </source>
</evidence>
<feature type="domain" description="Respiratory nitrate reductase beta C-terminal" evidence="11">
    <location>
        <begin position="11"/>
        <end position="91"/>
    </location>
</feature>
<gene>
    <name evidence="12" type="primary">narY</name>
    <name evidence="12" type="ORF">GJV82_19305</name>
</gene>
<evidence type="ECO:0000256" key="2">
    <source>
        <dbReference type="ARBA" id="ARBA00001966"/>
    </source>
</evidence>
<comment type="subcellular location">
    <subcellularLocation>
        <location evidence="3">Cell envelope</location>
    </subcellularLocation>
</comment>
<evidence type="ECO:0000256" key="10">
    <source>
        <dbReference type="ARBA" id="ARBA00023014"/>
    </source>
</evidence>
<comment type="cofactor">
    <cofactor evidence="2">
        <name>[4Fe-4S] cluster</name>
        <dbReference type="ChEBI" id="CHEBI:49883"/>
    </cofactor>
</comment>
<dbReference type="PANTHER" id="PTHR43518:SF1">
    <property type="entry name" value="RESPIRATORY NITRATE REDUCTASE 1 BETA CHAIN"/>
    <property type="match status" value="1"/>
</dbReference>
<proteinExistence type="predicted"/>
<keyword evidence="10" id="KW-0411">Iron-sulfur</keyword>
<sequence length="127" mass="14073">TLPMVWYIPPLSPVVDVVAASGNDGEDGRTLFAAISKMRIPLEYLAGLFTAGDTAPVERVLRRLAAMRSYMRDINLGHDPHEQTAAAVGMTGTQIQDMYRLLAIAKYEDRYVIPTAHTEIARELDEL</sequence>
<keyword evidence="7" id="KW-0677">Repeat</keyword>
<comment type="cofactor">
    <cofactor evidence="1">
        <name>[3Fe-4S] cluster</name>
        <dbReference type="ChEBI" id="CHEBI:21137"/>
    </cofactor>
</comment>
<name>A0A6N7ZNQ3_9MICO</name>
<comment type="caution">
    <text evidence="12">The sequence shown here is derived from an EMBL/GenBank/DDBJ whole genome shotgun (WGS) entry which is preliminary data.</text>
</comment>
<dbReference type="InterPro" id="IPR038262">
    <property type="entry name" value="Nitr_red_bet_C_sf"/>
</dbReference>
<keyword evidence="5" id="KW-0004">4Fe-4S</keyword>
<accession>A0A6N7ZNQ3</accession>
<dbReference type="GO" id="GO:0051539">
    <property type="term" value="F:4 iron, 4 sulfur cluster binding"/>
    <property type="evidence" value="ECO:0007669"/>
    <property type="project" value="UniProtKB-KW"/>
</dbReference>
<dbReference type="PANTHER" id="PTHR43518">
    <property type="entry name" value="NITRATE REDUCTASE BETA SUBUNIT"/>
    <property type="match status" value="1"/>
</dbReference>
<evidence type="ECO:0000256" key="5">
    <source>
        <dbReference type="ARBA" id="ARBA00022485"/>
    </source>
</evidence>
<evidence type="ECO:0000256" key="8">
    <source>
        <dbReference type="ARBA" id="ARBA00022982"/>
    </source>
</evidence>
<dbReference type="Pfam" id="PF14711">
    <property type="entry name" value="Nitr_red_bet_C"/>
    <property type="match status" value="1"/>
</dbReference>
<feature type="non-terminal residue" evidence="12">
    <location>
        <position position="127"/>
    </location>
</feature>
<evidence type="ECO:0000259" key="11">
    <source>
        <dbReference type="Pfam" id="PF14711"/>
    </source>
</evidence>
<evidence type="ECO:0000256" key="9">
    <source>
        <dbReference type="ARBA" id="ARBA00023004"/>
    </source>
</evidence>
<dbReference type="SUPFAM" id="SSF54862">
    <property type="entry name" value="4Fe-4S ferredoxins"/>
    <property type="match status" value="1"/>
</dbReference>
<dbReference type="GO" id="GO:0009061">
    <property type="term" value="P:anaerobic respiration"/>
    <property type="evidence" value="ECO:0007669"/>
    <property type="project" value="TreeGrafter"/>
</dbReference>
<keyword evidence="8" id="KW-0249">Electron transport</keyword>
<dbReference type="Proteomes" id="UP000440668">
    <property type="component" value="Unassembled WGS sequence"/>
</dbReference>
<dbReference type="AlphaFoldDB" id="A0A6N7ZNQ3"/>
<dbReference type="EMBL" id="WMKA01000139">
    <property type="protein sequence ID" value="MTG91067.1"/>
    <property type="molecule type" value="Genomic_DNA"/>
</dbReference>
<keyword evidence="9" id="KW-0408">Iron</keyword>
<evidence type="ECO:0000313" key="13">
    <source>
        <dbReference type="Proteomes" id="UP000440668"/>
    </source>
</evidence>